<proteinExistence type="predicted"/>
<reference evidence="1 2" key="1">
    <citation type="submission" date="2015-01" db="EMBL/GenBank/DDBJ databases">
        <title>Evolution of Trichinella species and genotypes.</title>
        <authorList>
            <person name="Korhonen P.K."/>
            <person name="Edoardo P."/>
            <person name="Giuseppe L.R."/>
            <person name="Gasser R.B."/>
        </authorList>
    </citation>
    <scope>NUCLEOTIDE SEQUENCE [LARGE SCALE GENOMIC DNA]</scope>
    <source>
        <strain evidence="1">ISS588</strain>
    </source>
</reference>
<organism evidence="1 2">
    <name type="scientific">Trichinella pseudospiralis</name>
    <name type="common">Parasitic roundworm</name>
    <dbReference type="NCBI Taxonomy" id="6337"/>
    <lineage>
        <taxon>Eukaryota</taxon>
        <taxon>Metazoa</taxon>
        <taxon>Ecdysozoa</taxon>
        <taxon>Nematoda</taxon>
        <taxon>Enoplea</taxon>
        <taxon>Dorylaimia</taxon>
        <taxon>Trichinellida</taxon>
        <taxon>Trichinellidae</taxon>
        <taxon>Trichinella</taxon>
    </lineage>
</organism>
<dbReference type="AlphaFoldDB" id="A0A0V1G995"/>
<keyword evidence="2" id="KW-1185">Reference proteome</keyword>
<evidence type="ECO:0000313" key="2">
    <source>
        <dbReference type="Proteomes" id="UP000054805"/>
    </source>
</evidence>
<dbReference type="Proteomes" id="UP000054805">
    <property type="component" value="Unassembled WGS sequence"/>
</dbReference>
<accession>A0A0V1G995</accession>
<comment type="caution">
    <text evidence="1">The sequence shown here is derived from an EMBL/GenBank/DDBJ whole genome shotgun (WGS) entry which is preliminary data.</text>
</comment>
<name>A0A0V1G995_TRIPS</name>
<evidence type="ECO:0000313" key="1">
    <source>
        <dbReference type="EMBL" id="KRY94816.1"/>
    </source>
</evidence>
<dbReference type="EMBL" id="JYDS01004890">
    <property type="protein sequence ID" value="KRY94816.1"/>
    <property type="molecule type" value="Genomic_DNA"/>
</dbReference>
<sequence length="41" mass="4777">MDDDDDRPAQRKVVASLIILPVQAPFDKPYHEEYVAFNLIF</sequence>
<protein>
    <submittedName>
        <fullName evidence="1">Uncharacterized protein</fullName>
    </submittedName>
</protein>
<gene>
    <name evidence="1" type="ORF">T4B_14927</name>
</gene>